<evidence type="ECO:0000313" key="1">
    <source>
        <dbReference type="EMBL" id="MXV13797.1"/>
    </source>
</evidence>
<organism evidence="1 2">
    <name type="scientific">Hufsiella ginkgonis</name>
    <dbReference type="NCBI Taxonomy" id="2695274"/>
    <lineage>
        <taxon>Bacteria</taxon>
        <taxon>Pseudomonadati</taxon>
        <taxon>Bacteroidota</taxon>
        <taxon>Sphingobacteriia</taxon>
        <taxon>Sphingobacteriales</taxon>
        <taxon>Sphingobacteriaceae</taxon>
        <taxon>Hufsiella</taxon>
    </lineage>
</organism>
<gene>
    <name evidence="1" type="ORF">GS398_00645</name>
</gene>
<dbReference type="PANTHER" id="PTHR42923:SF46">
    <property type="entry name" value="AMINE OXIDASE"/>
    <property type="match status" value="1"/>
</dbReference>
<dbReference type="RefSeq" id="WP_160904826.1">
    <property type="nucleotide sequence ID" value="NZ_WVHS01000001.1"/>
</dbReference>
<evidence type="ECO:0000313" key="2">
    <source>
        <dbReference type="Proteomes" id="UP000451233"/>
    </source>
</evidence>
<dbReference type="EMBL" id="WVHS01000001">
    <property type="protein sequence ID" value="MXV13797.1"/>
    <property type="molecule type" value="Genomic_DNA"/>
</dbReference>
<dbReference type="InterPro" id="IPR036188">
    <property type="entry name" value="FAD/NAD-bd_sf"/>
</dbReference>
<dbReference type="PANTHER" id="PTHR42923">
    <property type="entry name" value="PROTOPORPHYRINOGEN OXIDASE"/>
    <property type="match status" value="1"/>
</dbReference>
<dbReference type="Proteomes" id="UP000451233">
    <property type="component" value="Unassembled WGS sequence"/>
</dbReference>
<dbReference type="GO" id="GO:0016491">
    <property type="term" value="F:oxidoreductase activity"/>
    <property type="evidence" value="ECO:0007669"/>
    <property type="project" value="TreeGrafter"/>
</dbReference>
<protein>
    <submittedName>
        <fullName evidence="1">NAD(P)-binding protein</fullName>
    </submittedName>
</protein>
<dbReference type="Pfam" id="PF13450">
    <property type="entry name" value="NAD_binding_8"/>
    <property type="match status" value="1"/>
</dbReference>
<dbReference type="InterPro" id="IPR050464">
    <property type="entry name" value="Zeta_carotene_desat/Oxidored"/>
</dbReference>
<reference evidence="1 2" key="1">
    <citation type="submission" date="2019-11" db="EMBL/GenBank/DDBJ databases">
        <title>Pedobacter sp. HMF7056 Genome sequencing and assembly.</title>
        <authorList>
            <person name="Kang H."/>
            <person name="Kim H."/>
            <person name="Joh K."/>
        </authorList>
    </citation>
    <scope>NUCLEOTIDE SEQUENCE [LARGE SCALE GENOMIC DNA]</scope>
    <source>
        <strain evidence="1 2">HMF7056</strain>
    </source>
</reference>
<name>A0A7K1XSF2_9SPHI</name>
<proteinExistence type="predicted"/>
<sequence>MTKTKVAILGGGIAGMSAAHELVERGFEVEVFDKHRLYAGGKARSVNVPATNTPDPHKYLPGEHGFRFFPGFYKHVTDTMKRIPFNGQKEGVYDNLVAVTRAGILRNGQNPIYTLVNFPKSFDDLRVMMQTLHAHTGLTGEEEKFFAGKLWQLATTCYERRVNEYEKIGWWQYLEADRFSKTYQALLVQGITRTLVAANAKKASTKTGGDIFLQLLFNMTDPGVNTDRVLNGPTNDAWINPWLDYLRSKGVIYNFSKSAKKIEMADGRVAGVWVEAYTDGVPKSDLVTADYYIFATPVEVMADLISDDVLRADPTLQGIKTLAPSVAWMNGIQFYLSATIDVVHGHCIYSDSPWAITSISQLQFWKDYDITARYDGKVQTILSVDISDWDEPGILEATGKKPARDCSYEEIKNEVWAQMKDSLNVNENIVLRDEDLVHWYIDHDITVSHQREDKDKEPLLVNTINSWDLRPQAYTHIPNLFLASDYVQTYTDLATMEGANEAARRAVNAIIEASGIKAALCEIWNLHEPGFLAGMRDTDQKRYAEGLPYQFYEPLTFRLLETTVRVFKRLFGVSDQEGKTTGDAR</sequence>
<dbReference type="SUPFAM" id="SSF51905">
    <property type="entry name" value="FAD/NAD(P)-binding domain"/>
    <property type="match status" value="1"/>
</dbReference>
<dbReference type="AlphaFoldDB" id="A0A7K1XSF2"/>
<keyword evidence="2" id="KW-1185">Reference proteome</keyword>
<dbReference type="Gene3D" id="3.50.50.60">
    <property type="entry name" value="FAD/NAD(P)-binding domain"/>
    <property type="match status" value="1"/>
</dbReference>
<comment type="caution">
    <text evidence="1">The sequence shown here is derived from an EMBL/GenBank/DDBJ whole genome shotgun (WGS) entry which is preliminary data.</text>
</comment>
<accession>A0A7K1XSF2</accession>